<keyword evidence="6" id="KW-1185">Reference proteome</keyword>
<evidence type="ECO:0000256" key="1">
    <source>
        <dbReference type="ARBA" id="ARBA00012417"/>
    </source>
</evidence>
<dbReference type="InterPro" id="IPR043502">
    <property type="entry name" value="DNA/RNA_pol_sf"/>
</dbReference>
<dbReference type="InterPro" id="IPR002298">
    <property type="entry name" value="DNA_polymerase_A"/>
</dbReference>
<dbReference type="SMART" id="SM00482">
    <property type="entry name" value="POLAc"/>
    <property type="match status" value="1"/>
</dbReference>
<dbReference type="EMBL" id="BAAACG010000010">
    <property type="protein sequence ID" value="GAA0741626.1"/>
    <property type="molecule type" value="Genomic_DNA"/>
</dbReference>
<comment type="catalytic activity">
    <reaction evidence="3">
        <text>DNA(n) + a 2'-deoxyribonucleoside 5'-triphosphate = DNA(n+1) + diphosphate</text>
        <dbReference type="Rhea" id="RHEA:22508"/>
        <dbReference type="Rhea" id="RHEA-COMP:17339"/>
        <dbReference type="Rhea" id="RHEA-COMP:17340"/>
        <dbReference type="ChEBI" id="CHEBI:33019"/>
        <dbReference type="ChEBI" id="CHEBI:61560"/>
        <dbReference type="ChEBI" id="CHEBI:173112"/>
        <dbReference type="EC" id="2.7.7.7"/>
    </reaction>
</comment>
<dbReference type="PANTHER" id="PTHR10133:SF27">
    <property type="entry name" value="DNA POLYMERASE NU"/>
    <property type="match status" value="1"/>
</dbReference>
<dbReference type="Pfam" id="PF00476">
    <property type="entry name" value="DNA_pol_A"/>
    <property type="match status" value="1"/>
</dbReference>
<dbReference type="InterPro" id="IPR001098">
    <property type="entry name" value="DNA-dir_DNA_pol_A_palm_dom"/>
</dbReference>
<comment type="caution">
    <text evidence="5">The sequence shown here is derived from an EMBL/GenBank/DDBJ whole genome shotgun (WGS) entry which is preliminary data.</text>
</comment>
<evidence type="ECO:0000313" key="5">
    <source>
        <dbReference type="EMBL" id="GAA0741626.1"/>
    </source>
</evidence>
<dbReference type="CDD" id="cd08642">
    <property type="entry name" value="DNA_pol_A_pol_I_A"/>
    <property type="match status" value="1"/>
</dbReference>
<reference evidence="5 6" key="1">
    <citation type="journal article" date="2019" name="Int. J. Syst. Evol. Microbiol.">
        <title>The Global Catalogue of Microorganisms (GCM) 10K type strain sequencing project: providing services to taxonomists for standard genome sequencing and annotation.</title>
        <authorList>
            <consortium name="The Broad Institute Genomics Platform"/>
            <consortium name="The Broad Institute Genome Sequencing Center for Infectious Disease"/>
            <person name="Wu L."/>
            <person name="Ma J."/>
        </authorList>
    </citation>
    <scope>NUCLEOTIDE SEQUENCE [LARGE SCALE GENOMIC DNA]</scope>
    <source>
        <strain evidence="5 6">JCM 1407</strain>
    </source>
</reference>
<dbReference type="RefSeq" id="WP_343761737.1">
    <property type="nucleotide sequence ID" value="NZ_BAAACG010000010.1"/>
</dbReference>
<evidence type="ECO:0000256" key="2">
    <source>
        <dbReference type="ARBA" id="ARBA00022705"/>
    </source>
</evidence>
<name>A0ABN1JK99_9CLOT</name>
<gene>
    <name evidence="5" type="ORF">GCM10008906_23010</name>
</gene>
<dbReference type="EC" id="2.7.7.7" evidence="1"/>
<evidence type="ECO:0000256" key="3">
    <source>
        <dbReference type="ARBA" id="ARBA00049244"/>
    </source>
</evidence>
<dbReference type="Gene3D" id="1.10.150.20">
    <property type="entry name" value="5' to 3' exonuclease, C-terminal subdomain"/>
    <property type="match status" value="2"/>
</dbReference>
<dbReference type="PANTHER" id="PTHR10133">
    <property type="entry name" value="DNA POLYMERASE I"/>
    <property type="match status" value="1"/>
</dbReference>
<protein>
    <recommendedName>
        <fullName evidence="1">DNA-directed DNA polymerase</fullName>
        <ecNumber evidence="1">2.7.7.7</ecNumber>
    </recommendedName>
</protein>
<sequence>MKILAIDIETYSSKDITKCGVYAYTEAEDFDILLFAYAYDKESVEIIDLASGEKLPQNIIDDLTNEEVIKTAFNANFERTCLSKYLDRKMEPNQWRCTAVHALELGLPGSLDKVSKSLNLKEEKMGEGKSLIRYFCMPSKPTKANGFKYRNIPIFNVKNESEAIENTTEDSKASKSRSSIIEEKWNTFKAYCKRDVEVERAIRNKLNNFKVHKREWKLWNLDQKINDYGVRVDKALVYNAIKCDSTYREKRLEEAKNLTGLQNPNSPEQLKEWLESNGVKVESLTKESVKELLEKVEDERIKRVLHLRLSLSKTSVKKYEAMKKAMGKDERVRGLMKFYGANRTGRWSGKLVQTQNLPRNNIDNLDEGREILKAGDFEMLELLFENVPEVLSQIIRTAFIPSHNSRFIVSDFSAIEARVIAWLAGETWVLDAFKSHGKIYEMTASKMFRVPLYKIEKGNPEYSLRQKGKIATLACGYQGSVGALKAMGALKMGLYEDELLSIVTSWRKSNPKIVNLWRKVEKAAIKSVEEDKKVKIQQNIEFSYTGGILFVKLPSGRKLSYVRPRIELDYRFNTKKLTYEGVKQVNKKWGRLETYGGKLTENIVQAIARDCLGEAMLRLDKRGYKIVFHVHDEIILDCPKGFGSLDEVNKIMAEPIDWAKGLPLKADGFEGKYYRK</sequence>
<accession>A0ABN1JK99</accession>
<dbReference type="SUPFAM" id="SSF56672">
    <property type="entry name" value="DNA/RNA polymerases"/>
    <property type="match status" value="1"/>
</dbReference>
<keyword evidence="2" id="KW-0235">DNA replication</keyword>
<feature type="domain" description="DNA-directed DNA polymerase family A palm" evidence="4">
    <location>
        <begin position="392"/>
        <end position="642"/>
    </location>
</feature>
<proteinExistence type="predicted"/>
<organism evidence="5 6">
    <name type="scientific">Clostridium oceanicum</name>
    <dbReference type="NCBI Taxonomy" id="1543"/>
    <lineage>
        <taxon>Bacteria</taxon>
        <taxon>Bacillati</taxon>
        <taxon>Bacillota</taxon>
        <taxon>Clostridia</taxon>
        <taxon>Eubacteriales</taxon>
        <taxon>Clostridiaceae</taxon>
        <taxon>Clostridium</taxon>
    </lineage>
</organism>
<dbReference type="Gene3D" id="3.30.70.370">
    <property type="match status" value="2"/>
</dbReference>
<evidence type="ECO:0000259" key="4">
    <source>
        <dbReference type="SMART" id="SM00482"/>
    </source>
</evidence>
<evidence type="ECO:0000313" key="6">
    <source>
        <dbReference type="Proteomes" id="UP001501510"/>
    </source>
</evidence>
<dbReference type="Proteomes" id="UP001501510">
    <property type="component" value="Unassembled WGS sequence"/>
</dbReference>